<dbReference type="EMBL" id="DF237449">
    <property type="protein sequence ID" value="GAQ89228.1"/>
    <property type="molecule type" value="Genomic_DNA"/>
</dbReference>
<organism evidence="1 2">
    <name type="scientific">Klebsormidium nitens</name>
    <name type="common">Green alga</name>
    <name type="synonym">Ulothrix nitens</name>
    <dbReference type="NCBI Taxonomy" id="105231"/>
    <lineage>
        <taxon>Eukaryota</taxon>
        <taxon>Viridiplantae</taxon>
        <taxon>Streptophyta</taxon>
        <taxon>Klebsormidiophyceae</taxon>
        <taxon>Klebsormidiales</taxon>
        <taxon>Klebsormidiaceae</taxon>
        <taxon>Klebsormidium</taxon>
    </lineage>
</organism>
<keyword evidence="2" id="KW-1185">Reference proteome</keyword>
<gene>
    <name evidence="1" type="ORF">KFL_005000050</name>
</gene>
<accession>A0A1Y1IM84</accession>
<name>A0A1Y1IM84_KLENI</name>
<dbReference type="AlphaFoldDB" id="A0A1Y1IM84"/>
<protein>
    <submittedName>
        <fullName evidence="1">Uncharacterized protein</fullName>
    </submittedName>
</protein>
<reference evidence="1 2" key="1">
    <citation type="journal article" date="2014" name="Nat. Commun.">
        <title>Klebsormidium flaccidum genome reveals primary factors for plant terrestrial adaptation.</title>
        <authorList>
            <person name="Hori K."/>
            <person name="Maruyama F."/>
            <person name="Fujisawa T."/>
            <person name="Togashi T."/>
            <person name="Yamamoto N."/>
            <person name="Seo M."/>
            <person name="Sato S."/>
            <person name="Yamada T."/>
            <person name="Mori H."/>
            <person name="Tajima N."/>
            <person name="Moriyama T."/>
            <person name="Ikeuchi M."/>
            <person name="Watanabe M."/>
            <person name="Wada H."/>
            <person name="Kobayashi K."/>
            <person name="Saito M."/>
            <person name="Masuda T."/>
            <person name="Sasaki-Sekimoto Y."/>
            <person name="Mashiguchi K."/>
            <person name="Awai K."/>
            <person name="Shimojima M."/>
            <person name="Masuda S."/>
            <person name="Iwai M."/>
            <person name="Nobusawa T."/>
            <person name="Narise T."/>
            <person name="Kondo S."/>
            <person name="Saito H."/>
            <person name="Sato R."/>
            <person name="Murakawa M."/>
            <person name="Ihara Y."/>
            <person name="Oshima-Yamada Y."/>
            <person name="Ohtaka K."/>
            <person name="Satoh M."/>
            <person name="Sonobe K."/>
            <person name="Ishii M."/>
            <person name="Ohtani R."/>
            <person name="Kanamori-Sato M."/>
            <person name="Honoki R."/>
            <person name="Miyazaki D."/>
            <person name="Mochizuki H."/>
            <person name="Umetsu J."/>
            <person name="Higashi K."/>
            <person name="Shibata D."/>
            <person name="Kamiya Y."/>
            <person name="Sato N."/>
            <person name="Nakamura Y."/>
            <person name="Tabata S."/>
            <person name="Ida S."/>
            <person name="Kurokawa K."/>
            <person name="Ohta H."/>
        </authorList>
    </citation>
    <scope>NUCLEOTIDE SEQUENCE [LARGE SCALE GENOMIC DNA]</scope>
    <source>
        <strain evidence="1 2">NIES-2285</strain>
    </source>
</reference>
<sequence length="91" mass="10768">MAQEACRRDPGANSREASKWRQVRVQFCWREPRAAVKQTRNWYSCRAPFACARDTFGTPMIADREVWDLTINKDQKVEHHVLRRARHVARS</sequence>
<proteinExistence type="predicted"/>
<evidence type="ECO:0000313" key="1">
    <source>
        <dbReference type="EMBL" id="GAQ89228.1"/>
    </source>
</evidence>
<dbReference type="Proteomes" id="UP000054558">
    <property type="component" value="Unassembled WGS sequence"/>
</dbReference>
<evidence type="ECO:0000313" key="2">
    <source>
        <dbReference type="Proteomes" id="UP000054558"/>
    </source>
</evidence>